<comment type="caution">
    <text evidence="2">The sequence shown here is derived from an EMBL/GenBank/DDBJ whole genome shotgun (WGS) entry which is preliminary data.</text>
</comment>
<reference evidence="2" key="1">
    <citation type="journal article" date="2023" name="Science">
        <title>Genome structures resolve the early diversification of teleost fishes.</title>
        <authorList>
            <person name="Parey E."/>
            <person name="Louis A."/>
            <person name="Montfort J."/>
            <person name="Bouchez O."/>
            <person name="Roques C."/>
            <person name="Iampietro C."/>
            <person name="Lluch J."/>
            <person name="Castinel A."/>
            <person name="Donnadieu C."/>
            <person name="Desvignes T."/>
            <person name="Floi Bucao C."/>
            <person name="Jouanno E."/>
            <person name="Wen M."/>
            <person name="Mejri S."/>
            <person name="Dirks R."/>
            <person name="Jansen H."/>
            <person name="Henkel C."/>
            <person name="Chen W.J."/>
            <person name="Zahm M."/>
            <person name="Cabau C."/>
            <person name="Klopp C."/>
            <person name="Thompson A.W."/>
            <person name="Robinson-Rechavi M."/>
            <person name="Braasch I."/>
            <person name="Lecointre G."/>
            <person name="Bobe J."/>
            <person name="Postlethwait J.H."/>
            <person name="Berthelot C."/>
            <person name="Roest Crollius H."/>
            <person name="Guiguen Y."/>
        </authorList>
    </citation>
    <scope>NUCLEOTIDE SEQUENCE</scope>
    <source>
        <strain evidence="2">NC1722</strain>
    </source>
</reference>
<keyword evidence="1" id="KW-0812">Transmembrane</keyword>
<gene>
    <name evidence="2" type="ORF">AAFF_G00218440</name>
</gene>
<protein>
    <submittedName>
        <fullName evidence="2">Uncharacterized protein</fullName>
    </submittedName>
</protein>
<keyword evidence="3" id="KW-1185">Reference proteome</keyword>
<dbReference type="EMBL" id="JAINUG010000029">
    <property type="protein sequence ID" value="KAJ8409785.1"/>
    <property type="molecule type" value="Genomic_DNA"/>
</dbReference>
<dbReference type="Proteomes" id="UP001221898">
    <property type="component" value="Unassembled WGS sequence"/>
</dbReference>
<sequence>LVANWPQLCVPVGVAVPVGVPVGVAVVVALLRSWWLPGYWETAATSDGNLTLRPGSIAETAEWGASAPPPPCHPVPWLQADRWCLCPAFPLPNAGDAAVCAPSF</sequence>
<organism evidence="2 3">
    <name type="scientific">Aldrovandia affinis</name>
    <dbReference type="NCBI Taxonomy" id="143900"/>
    <lineage>
        <taxon>Eukaryota</taxon>
        <taxon>Metazoa</taxon>
        <taxon>Chordata</taxon>
        <taxon>Craniata</taxon>
        <taxon>Vertebrata</taxon>
        <taxon>Euteleostomi</taxon>
        <taxon>Actinopterygii</taxon>
        <taxon>Neopterygii</taxon>
        <taxon>Teleostei</taxon>
        <taxon>Notacanthiformes</taxon>
        <taxon>Halosauridae</taxon>
        <taxon>Aldrovandia</taxon>
    </lineage>
</organism>
<proteinExistence type="predicted"/>
<evidence type="ECO:0000313" key="3">
    <source>
        <dbReference type="Proteomes" id="UP001221898"/>
    </source>
</evidence>
<evidence type="ECO:0000313" key="2">
    <source>
        <dbReference type="EMBL" id="KAJ8409785.1"/>
    </source>
</evidence>
<feature type="transmembrane region" description="Helical" evidence="1">
    <location>
        <begin position="12"/>
        <end position="31"/>
    </location>
</feature>
<dbReference type="AlphaFoldDB" id="A0AAD7WUT4"/>
<name>A0AAD7WUT4_9TELE</name>
<feature type="non-terminal residue" evidence="2">
    <location>
        <position position="104"/>
    </location>
</feature>
<evidence type="ECO:0000256" key="1">
    <source>
        <dbReference type="SAM" id="Phobius"/>
    </source>
</evidence>
<keyword evidence="1" id="KW-1133">Transmembrane helix</keyword>
<accession>A0AAD7WUT4</accession>
<keyword evidence="1" id="KW-0472">Membrane</keyword>